<dbReference type="AlphaFoldDB" id="A0ABD3VPQ2"/>
<keyword evidence="5" id="KW-0482">Metalloprotease</keyword>
<feature type="active site" evidence="8">
    <location>
        <position position="362"/>
    </location>
</feature>
<evidence type="ECO:0000256" key="2">
    <source>
        <dbReference type="ARBA" id="ARBA00022723"/>
    </source>
</evidence>
<evidence type="ECO:0000256" key="9">
    <source>
        <dbReference type="SAM" id="SignalP"/>
    </source>
</evidence>
<feature type="signal peptide" evidence="9">
    <location>
        <begin position="1"/>
        <end position="18"/>
    </location>
</feature>
<dbReference type="Gene3D" id="3.40.1620.60">
    <property type="match status" value="1"/>
</dbReference>
<evidence type="ECO:0000313" key="12">
    <source>
        <dbReference type="Proteomes" id="UP001634394"/>
    </source>
</evidence>
<evidence type="ECO:0000256" key="7">
    <source>
        <dbReference type="ARBA" id="ARBA00023180"/>
    </source>
</evidence>
<accession>A0ABD3VPQ2</accession>
<dbReference type="Gene3D" id="3.40.390.10">
    <property type="entry name" value="Collagenase (Catalytic Domain)"/>
    <property type="match status" value="1"/>
</dbReference>
<feature type="binding site" evidence="8">
    <location>
        <position position="365"/>
    </location>
    <ligand>
        <name>Zn(2+)</name>
        <dbReference type="ChEBI" id="CHEBI:29105"/>
        <note>catalytic</note>
    </ligand>
</feature>
<protein>
    <recommendedName>
        <fullName evidence="10">Peptidase M12B domain-containing protein</fullName>
    </recommendedName>
</protein>
<dbReference type="InterPro" id="IPR041645">
    <property type="entry name" value="ADAMTS_CR_2"/>
</dbReference>
<keyword evidence="1" id="KW-0645">Protease</keyword>
<proteinExistence type="predicted"/>
<dbReference type="Proteomes" id="UP001634394">
    <property type="component" value="Unassembled WGS sequence"/>
</dbReference>
<sequence length="515" mass="58410">MNGYYFAVLLYTVAALDAGTSEFVWIRDLNDDEHKRHIDLGLSEEIRFQLNRGKNSINLHLKENPHIRSETDIYVVKEMPDGTKRAVKELFTGNVESKYYHDVDNSAFFTVRCVKRVKGPCARTLEGSLIIGDNYFHIAPVSDISNVDNFSMNQEYPEIPHVIREENANDEDFHQTDNTMIPRLLEEEAVKKSLSVNLRRLLAIQNVEGSAFDRHKRATTVYGVEMLVAVDPPVWQKFYALADEDAQNAMNRVREYVSHVINGKVENGPYTDAKIVKKDGKLYVDDGDYLNAFANWVVNTPGIPSRSDIDYAMILSGKPFLITAALFVTERLAYVGRVCSNRGAALVTEKGYFNTMIVASHELAHGLGAYHDVDVGCQKGNIMGMNIPGLKYEYSHKPWEFSECSIDAFSKTLAKRPCVNDEATFYNKDDYDNYNKLYPGEIYSTDEQCKIAFGPDSYECYIPDPNTICLSLPCYNTRRDFCDDLIAADGTQCGTVNMVFGYTDKYLYFSYTTII</sequence>
<organism evidence="11 12">
    <name type="scientific">Sinanodonta woodiana</name>
    <name type="common">Chinese pond mussel</name>
    <name type="synonym">Anodonta woodiana</name>
    <dbReference type="NCBI Taxonomy" id="1069815"/>
    <lineage>
        <taxon>Eukaryota</taxon>
        <taxon>Metazoa</taxon>
        <taxon>Spiralia</taxon>
        <taxon>Lophotrochozoa</taxon>
        <taxon>Mollusca</taxon>
        <taxon>Bivalvia</taxon>
        <taxon>Autobranchia</taxon>
        <taxon>Heteroconchia</taxon>
        <taxon>Palaeoheterodonta</taxon>
        <taxon>Unionida</taxon>
        <taxon>Unionoidea</taxon>
        <taxon>Unionidae</taxon>
        <taxon>Unioninae</taxon>
        <taxon>Sinanodonta</taxon>
    </lineage>
</organism>
<dbReference type="GO" id="GO:0046872">
    <property type="term" value="F:metal ion binding"/>
    <property type="evidence" value="ECO:0007669"/>
    <property type="project" value="UniProtKB-KW"/>
</dbReference>
<keyword evidence="6" id="KW-1015">Disulfide bond</keyword>
<keyword evidence="9" id="KW-0732">Signal</keyword>
<dbReference type="SUPFAM" id="SSF55486">
    <property type="entry name" value="Metalloproteases ('zincins'), catalytic domain"/>
    <property type="match status" value="1"/>
</dbReference>
<keyword evidence="4 8" id="KW-0862">Zinc</keyword>
<dbReference type="EMBL" id="JBJQND010000010">
    <property type="protein sequence ID" value="KAL3863570.1"/>
    <property type="molecule type" value="Genomic_DNA"/>
</dbReference>
<evidence type="ECO:0000256" key="5">
    <source>
        <dbReference type="ARBA" id="ARBA00023049"/>
    </source>
</evidence>
<dbReference type="PANTHER" id="PTHR11905:SF249">
    <property type="entry name" value="SOL NARAE, ISOFORM C"/>
    <property type="match status" value="1"/>
</dbReference>
<keyword evidence="3" id="KW-0378">Hydrolase</keyword>
<dbReference type="Pfam" id="PF01421">
    <property type="entry name" value="Reprolysin"/>
    <property type="match status" value="1"/>
</dbReference>
<comment type="caution">
    <text evidence="8">Lacks conserved residue(s) required for the propagation of feature annotation.</text>
</comment>
<keyword evidence="2 8" id="KW-0479">Metal-binding</keyword>
<feature type="domain" description="Peptidase M12B" evidence="10">
    <location>
        <begin position="290"/>
        <end position="415"/>
    </location>
</feature>
<name>A0ABD3VPQ2_SINWO</name>
<keyword evidence="12" id="KW-1185">Reference proteome</keyword>
<keyword evidence="7" id="KW-0325">Glycoprotein</keyword>
<gene>
    <name evidence="11" type="ORF">ACJMK2_005321</name>
</gene>
<feature type="binding site" evidence="8">
    <location>
        <position position="361"/>
    </location>
    <ligand>
        <name>Zn(2+)</name>
        <dbReference type="ChEBI" id="CHEBI:29105"/>
        <note>catalytic</note>
    </ligand>
</feature>
<dbReference type="Pfam" id="PF17771">
    <property type="entry name" value="ADAMTS_CR_2"/>
    <property type="match status" value="1"/>
</dbReference>
<feature type="binding site" evidence="8">
    <location>
        <position position="371"/>
    </location>
    <ligand>
        <name>Zn(2+)</name>
        <dbReference type="ChEBI" id="CHEBI:29105"/>
        <note>catalytic</note>
    </ligand>
</feature>
<dbReference type="GO" id="GO:0008237">
    <property type="term" value="F:metallopeptidase activity"/>
    <property type="evidence" value="ECO:0007669"/>
    <property type="project" value="UniProtKB-KW"/>
</dbReference>
<evidence type="ECO:0000256" key="6">
    <source>
        <dbReference type="ARBA" id="ARBA00023157"/>
    </source>
</evidence>
<reference evidence="11 12" key="1">
    <citation type="submission" date="2024-11" db="EMBL/GenBank/DDBJ databases">
        <title>Chromosome-level genome assembly of the freshwater bivalve Anodonta woodiana.</title>
        <authorList>
            <person name="Chen X."/>
        </authorList>
    </citation>
    <scope>NUCLEOTIDE SEQUENCE [LARGE SCALE GENOMIC DNA]</scope>
    <source>
        <strain evidence="11">MN2024</strain>
        <tissue evidence="11">Gills</tissue>
    </source>
</reference>
<feature type="chain" id="PRO_5044804332" description="Peptidase M12B domain-containing protein" evidence="9">
    <location>
        <begin position="19"/>
        <end position="515"/>
    </location>
</feature>
<dbReference type="PANTHER" id="PTHR11905">
    <property type="entry name" value="ADAM A DISINTEGRIN AND METALLOPROTEASE DOMAIN"/>
    <property type="match status" value="1"/>
</dbReference>
<dbReference type="InterPro" id="IPR024079">
    <property type="entry name" value="MetalloPept_cat_dom_sf"/>
</dbReference>
<evidence type="ECO:0000256" key="3">
    <source>
        <dbReference type="ARBA" id="ARBA00022801"/>
    </source>
</evidence>
<dbReference type="InterPro" id="IPR001590">
    <property type="entry name" value="Peptidase_M12B"/>
</dbReference>
<evidence type="ECO:0000259" key="10">
    <source>
        <dbReference type="PROSITE" id="PS50215"/>
    </source>
</evidence>
<evidence type="ECO:0000256" key="4">
    <source>
        <dbReference type="ARBA" id="ARBA00022833"/>
    </source>
</evidence>
<dbReference type="PROSITE" id="PS50215">
    <property type="entry name" value="ADAM_MEPRO"/>
    <property type="match status" value="1"/>
</dbReference>
<evidence type="ECO:0000313" key="11">
    <source>
        <dbReference type="EMBL" id="KAL3863570.1"/>
    </source>
</evidence>
<dbReference type="GO" id="GO:0006508">
    <property type="term" value="P:proteolysis"/>
    <property type="evidence" value="ECO:0007669"/>
    <property type="project" value="UniProtKB-KW"/>
</dbReference>
<evidence type="ECO:0000256" key="1">
    <source>
        <dbReference type="ARBA" id="ARBA00022670"/>
    </source>
</evidence>
<comment type="caution">
    <text evidence="11">The sequence shown here is derived from an EMBL/GenBank/DDBJ whole genome shotgun (WGS) entry which is preliminary data.</text>
</comment>
<evidence type="ECO:0000256" key="8">
    <source>
        <dbReference type="PROSITE-ProRule" id="PRU00276"/>
    </source>
</evidence>